<proteinExistence type="predicted"/>
<dbReference type="EMBL" id="LHZX01000305">
    <property type="protein sequence ID" value="KXV68611.1"/>
    <property type="molecule type" value="Genomic_DNA"/>
</dbReference>
<evidence type="ECO:0000313" key="2">
    <source>
        <dbReference type="EMBL" id="KXV68611.1"/>
    </source>
</evidence>
<feature type="region of interest" description="Disordered" evidence="1">
    <location>
        <begin position="1"/>
        <end position="25"/>
    </location>
</feature>
<dbReference type="Proteomes" id="UP000075377">
    <property type="component" value="Unassembled WGS sequence"/>
</dbReference>
<feature type="compositionally biased region" description="Polar residues" evidence="1">
    <location>
        <begin position="1"/>
        <end position="11"/>
    </location>
</feature>
<reference evidence="2 3" key="1">
    <citation type="submission" date="2015-06" db="EMBL/GenBank/DDBJ databases">
        <title>Improved classification and identification of acetic acid bacteria using matrix-assisted laser desorption/ionization time-of-flight mass spectrometry; Gluconobacter nephelii and Gluconobacter uchimurae are later heterotypic synonyms of Gluconobacter japonicus and Gluconobacter oxydans, respectively.</title>
        <authorList>
            <person name="Li L."/>
            <person name="Cleenwerck I."/>
            <person name="De Vuyst L."/>
            <person name="Vandamme P."/>
        </authorList>
    </citation>
    <scope>NUCLEOTIDE SEQUENCE [LARGE SCALE GENOMIC DNA]</scope>
    <source>
        <strain evidence="2 3">LMG 1699</strain>
    </source>
</reference>
<organism evidence="2 3">
    <name type="scientific">Acetobacter malorum</name>
    <dbReference type="NCBI Taxonomy" id="178901"/>
    <lineage>
        <taxon>Bacteria</taxon>
        <taxon>Pseudomonadati</taxon>
        <taxon>Pseudomonadota</taxon>
        <taxon>Alphaproteobacteria</taxon>
        <taxon>Acetobacterales</taxon>
        <taxon>Acetobacteraceae</taxon>
        <taxon>Acetobacter</taxon>
    </lineage>
</organism>
<gene>
    <name evidence="2" type="ORF">AD951_10310</name>
</gene>
<comment type="caution">
    <text evidence="2">The sequence shown here is derived from an EMBL/GenBank/DDBJ whole genome shotgun (WGS) entry which is preliminary data.</text>
</comment>
<dbReference type="AlphaFoldDB" id="A0A149UKX1"/>
<accession>A0A149UKX1</accession>
<name>A0A149UKX1_9PROT</name>
<evidence type="ECO:0000313" key="3">
    <source>
        <dbReference type="Proteomes" id="UP000075377"/>
    </source>
</evidence>
<evidence type="ECO:0000256" key="1">
    <source>
        <dbReference type="SAM" id="MobiDB-lite"/>
    </source>
</evidence>
<sequence length="93" mass="10159">MRHPQSVQKLQGSKKEDANTGTHFQDGISAQLEGIFAGWHATHGRSFCPLCGKEDRGDQHDSAPCTACLPKTKTGYQTAVPQRNKRAHTCALL</sequence>
<protein>
    <submittedName>
        <fullName evidence="2">Uncharacterized protein</fullName>
    </submittedName>
</protein>